<gene>
    <name evidence="13" type="primary">CYBASC3</name>
</gene>
<sequence length="274" mass="30700">MEAEEDTRETSSFLSAKANVQSTPLIENIDNDPKAKKIFYAVIGCLELVGILCFILILCWTKHYFGGYAWDGTGKEFNLHPVFMVTGMVLLYGNAAIAYRVFRNQNKLKIKILHGLIQLGVFIFAVIGLIAVFDFHNAMKIPNMYSLHSWIGIGTVGLFACQLLFGFVGFLYPKFSDDYRQIYLKTHVYFGIVIFALAIAACVTGLTEKMLFSSSYASQWKELKGAGLVANILTISLIVFGMLVSFVVYNPSYKRAADHADLNYKRTVEYVGLN</sequence>
<dbReference type="PROSITE" id="PS50939">
    <property type="entry name" value="CYTOCHROME_B561"/>
    <property type="match status" value="1"/>
</dbReference>
<dbReference type="GO" id="GO:0016020">
    <property type="term" value="C:membrane"/>
    <property type="evidence" value="ECO:0007669"/>
    <property type="project" value="UniProtKB-SubCell"/>
</dbReference>
<feature type="transmembrane region" description="Helical" evidence="11">
    <location>
        <begin position="226"/>
        <end position="249"/>
    </location>
</feature>
<accession>T2M9V8</accession>
<evidence type="ECO:0000256" key="7">
    <source>
        <dbReference type="ARBA" id="ARBA00022982"/>
    </source>
</evidence>
<dbReference type="GO" id="GO:0016491">
    <property type="term" value="F:oxidoreductase activity"/>
    <property type="evidence" value="ECO:0007669"/>
    <property type="project" value="InterPro"/>
</dbReference>
<evidence type="ECO:0000256" key="3">
    <source>
        <dbReference type="ARBA" id="ARBA00022448"/>
    </source>
</evidence>
<dbReference type="PANTHER" id="PTHR10106">
    <property type="entry name" value="CYTOCHROME B561-RELATED"/>
    <property type="match status" value="1"/>
</dbReference>
<dbReference type="Pfam" id="PF03188">
    <property type="entry name" value="Cytochrom_B561"/>
    <property type="match status" value="1"/>
</dbReference>
<keyword evidence="6" id="KW-0479">Metal-binding</keyword>
<dbReference type="OrthoDB" id="907479at2759"/>
<comment type="cofactor">
    <cofactor evidence="1">
        <name>heme b</name>
        <dbReference type="ChEBI" id="CHEBI:60344"/>
    </cofactor>
</comment>
<dbReference type="AlphaFoldDB" id="T2M9V8"/>
<keyword evidence="7" id="KW-0249">Electron transport</keyword>
<dbReference type="PANTHER" id="PTHR10106:SF0">
    <property type="entry name" value="LD36721P"/>
    <property type="match status" value="1"/>
</dbReference>
<keyword evidence="5 11" id="KW-0812">Transmembrane</keyword>
<dbReference type="GO" id="GO:0046872">
    <property type="term" value="F:metal ion binding"/>
    <property type="evidence" value="ECO:0007669"/>
    <property type="project" value="UniProtKB-KW"/>
</dbReference>
<evidence type="ECO:0000256" key="1">
    <source>
        <dbReference type="ARBA" id="ARBA00001970"/>
    </source>
</evidence>
<feature type="transmembrane region" description="Helical" evidence="11">
    <location>
        <begin position="184"/>
        <end position="206"/>
    </location>
</feature>
<evidence type="ECO:0000256" key="11">
    <source>
        <dbReference type="SAM" id="Phobius"/>
    </source>
</evidence>
<evidence type="ECO:0000256" key="4">
    <source>
        <dbReference type="ARBA" id="ARBA00022617"/>
    </source>
</evidence>
<dbReference type="SMART" id="SM00665">
    <property type="entry name" value="B561"/>
    <property type="match status" value="1"/>
</dbReference>
<dbReference type="EMBL" id="HAAD01002453">
    <property type="protein sequence ID" value="CDG68685.1"/>
    <property type="molecule type" value="mRNA"/>
</dbReference>
<evidence type="ECO:0000256" key="6">
    <source>
        <dbReference type="ARBA" id="ARBA00022723"/>
    </source>
</evidence>
<dbReference type="Gene3D" id="1.20.120.1770">
    <property type="match status" value="1"/>
</dbReference>
<evidence type="ECO:0000256" key="2">
    <source>
        <dbReference type="ARBA" id="ARBA00004141"/>
    </source>
</evidence>
<evidence type="ECO:0000256" key="5">
    <source>
        <dbReference type="ARBA" id="ARBA00022692"/>
    </source>
</evidence>
<feature type="transmembrane region" description="Helical" evidence="11">
    <location>
        <begin position="114"/>
        <end position="135"/>
    </location>
</feature>
<keyword evidence="4" id="KW-0349">Heme</keyword>
<evidence type="ECO:0000256" key="9">
    <source>
        <dbReference type="ARBA" id="ARBA00023004"/>
    </source>
</evidence>
<evidence type="ECO:0000313" key="13">
    <source>
        <dbReference type="EMBL" id="CDG68685.1"/>
    </source>
</evidence>
<dbReference type="InterPro" id="IPR006593">
    <property type="entry name" value="Cyt_b561/ferric_Rdtase_TM"/>
</dbReference>
<proteinExistence type="evidence at transcript level"/>
<keyword evidence="10 11" id="KW-0472">Membrane</keyword>
<reference evidence="13" key="1">
    <citation type="journal article" date="2013" name="Genome Biol. Evol.">
        <title>Punctuated emergences of genetic and phenotypic innovations in eumetazoan, bilaterian, euteleostome, and hominidae ancestors.</title>
        <authorList>
            <person name="Wenger Y."/>
            <person name="Galliot B."/>
        </authorList>
    </citation>
    <scope>NUCLEOTIDE SEQUENCE</scope>
    <source>
        <tissue evidence="13">Whole animals</tissue>
    </source>
</reference>
<feature type="transmembrane region" description="Helical" evidence="11">
    <location>
        <begin position="81"/>
        <end position="102"/>
    </location>
</feature>
<feature type="domain" description="Cytochrome b561" evidence="12">
    <location>
        <begin position="45"/>
        <end position="249"/>
    </location>
</feature>
<dbReference type="InterPro" id="IPR043205">
    <property type="entry name" value="CYB561/CYBRD1-like"/>
</dbReference>
<keyword evidence="9" id="KW-0408">Iron</keyword>
<evidence type="ECO:0000256" key="8">
    <source>
        <dbReference type="ARBA" id="ARBA00022989"/>
    </source>
</evidence>
<feature type="transmembrane region" description="Helical" evidence="11">
    <location>
        <begin position="147"/>
        <end position="172"/>
    </location>
</feature>
<comment type="subcellular location">
    <subcellularLocation>
        <location evidence="2">Membrane</location>
        <topology evidence="2">Multi-pass membrane protein</topology>
    </subcellularLocation>
</comment>
<name>T2M9V8_HYDVU</name>
<feature type="transmembrane region" description="Helical" evidence="11">
    <location>
        <begin position="38"/>
        <end position="61"/>
    </location>
</feature>
<dbReference type="FunFam" id="1.20.120.1770:FF:000001">
    <property type="entry name" value="Cytochrome b reductase 1"/>
    <property type="match status" value="1"/>
</dbReference>
<keyword evidence="3" id="KW-0813">Transport</keyword>
<organism evidence="13">
    <name type="scientific">Hydra vulgaris</name>
    <name type="common">Hydra</name>
    <name type="synonym">Hydra attenuata</name>
    <dbReference type="NCBI Taxonomy" id="6087"/>
    <lineage>
        <taxon>Eukaryota</taxon>
        <taxon>Metazoa</taxon>
        <taxon>Cnidaria</taxon>
        <taxon>Hydrozoa</taxon>
        <taxon>Hydroidolina</taxon>
        <taxon>Anthoathecata</taxon>
        <taxon>Aplanulata</taxon>
        <taxon>Hydridae</taxon>
        <taxon>Hydra</taxon>
    </lineage>
</organism>
<evidence type="ECO:0000259" key="12">
    <source>
        <dbReference type="PROSITE" id="PS50939"/>
    </source>
</evidence>
<keyword evidence="8 11" id="KW-1133">Transmembrane helix</keyword>
<evidence type="ECO:0000256" key="10">
    <source>
        <dbReference type="ARBA" id="ARBA00023136"/>
    </source>
</evidence>
<protein>
    <submittedName>
        <fullName evidence="13">Cytochrome b ascorbate-dependent protein 3</fullName>
    </submittedName>
</protein>